<evidence type="ECO:0000313" key="7">
    <source>
        <dbReference type="EMBL" id="GBG76545.1"/>
    </source>
</evidence>
<dbReference type="InterPro" id="IPR003653">
    <property type="entry name" value="Peptidase_C48_C"/>
</dbReference>
<dbReference type="AlphaFoldDB" id="A0A388L2K9"/>
<dbReference type="SUPFAM" id="SSF54001">
    <property type="entry name" value="Cysteine proteinases"/>
    <property type="match status" value="1"/>
</dbReference>
<evidence type="ECO:0000256" key="2">
    <source>
        <dbReference type="ARBA" id="ARBA00022670"/>
    </source>
</evidence>
<evidence type="ECO:0000259" key="6">
    <source>
        <dbReference type="PROSITE" id="PS50600"/>
    </source>
</evidence>
<dbReference type="GO" id="GO:0019784">
    <property type="term" value="F:deNEDDylase activity"/>
    <property type="evidence" value="ECO:0007669"/>
    <property type="project" value="InterPro"/>
</dbReference>
<dbReference type="PANTHER" id="PTHR46468:SF1">
    <property type="entry name" value="SENTRIN-SPECIFIC PROTEASE 8"/>
    <property type="match status" value="1"/>
</dbReference>
<evidence type="ECO:0000256" key="1">
    <source>
        <dbReference type="ARBA" id="ARBA00005234"/>
    </source>
</evidence>
<dbReference type="GO" id="GO:0008234">
    <property type="term" value="F:cysteine-type peptidase activity"/>
    <property type="evidence" value="ECO:0007669"/>
    <property type="project" value="UniProtKB-KW"/>
</dbReference>
<dbReference type="PROSITE" id="PS50600">
    <property type="entry name" value="ULP_PROTEASE"/>
    <property type="match status" value="1"/>
</dbReference>
<dbReference type="Pfam" id="PF02902">
    <property type="entry name" value="Peptidase_C48"/>
    <property type="match status" value="1"/>
</dbReference>
<dbReference type="InterPro" id="IPR044613">
    <property type="entry name" value="Nep1/2-like"/>
</dbReference>
<feature type="compositionally biased region" description="Basic and acidic residues" evidence="5">
    <location>
        <begin position="33"/>
        <end position="66"/>
    </location>
</feature>
<evidence type="ECO:0000256" key="5">
    <source>
        <dbReference type="SAM" id="MobiDB-lite"/>
    </source>
</evidence>
<dbReference type="GO" id="GO:0006508">
    <property type="term" value="P:proteolysis"/>
    <property type="evidence" value="ECO:0007669"/>
    <property type="project" value="UniProtKB-KW"/>
</dbReference>
<feature type="compositionally biased region" description="Basic and acidic residues" evidence="5">
    <location>
        <begin position="527"/>
        <end position="548"/>
    </location>
</feature>
<dbReference type="InterPro" id="IPR038765">
    <property type="entry name" value="Papain-like_cys_pep_sf"/>
</dbReference>
<feature type="compositionally biased region" description="Basic and acidic residues" evidence="5">
    <location>
        <begin position="458"/>
        <end position="468"/>
    </location>
</feature>
<evidence type="ECO:0000256" key="3">
    <source>
        <dbReference type="ARBA" id="ARBA00022801"/>
    </source>
</evidence>
<accession>A0A388L2K9</accession>
<keyword evidence="8" id="KW-1185">Reference proteome</keyword>
<feature type="compositionally biased region" description="Acidic residues" evidence="5">
    <location>
        <begin position="614"/>
        <end position="625"/>
    </location>
</feature>
<dbReference type="Gramene" id="GBG76545">
    <property type="protein sequence ID" value="GBG76545"/>
    <property type="gene ID" value="CBR_g22293"/>
</dbReference>
<dbReference type="OrthoDB" id="1939479at2759"/>
<dbReference type="Proteomes" id="UP000265515">
    <property type="component" value="Unassembled WGS sequence"/>
</dbReference>
<feature type="compositionally biased region" description="Basic and acidic residues" evidence="5">
    <location>
        <begin position="1"/>
        <end position="11"/>
    </location>
</feature>
<keyword evidence="3" id="KW-0378">Hydrolase</keyword>
<keyword evidence="4" id="KW-0788">Thiol protease</keyword>
<gene>
    <name evidence="7" type="ORF">CBR_g22293</name>
</gene>
<dbReference type="Gene3D" id="3.40.395.10">
    <property type="entry name" value="Adenoviral Proteinase, Chain A"/>
    <property type="match status" value="1"/>
</dbReference>
<dbReference type="EMBL" id="BFEA01000247">
    <property type="protein sequence ID" value="GBG76545.1"/>
    <property type="molecule type" value="Genomic_DNA"/>
</dbReference>
<proteinExistence type="inferred from homology"/>
<organism evidence="7 8">
    <name type="scientific">Chara braunii</name>
    <name type="common">Braun's stonewort</name>
    <dbReference type="NCBI Taxonomy" id="69332"/>
    <lineage>
        <taxon>Eukaryota</taxon>
        <taxon>Viridiplantae</taxon>
        <taxon>Streptophyta</taxon>
        <taxon>Charophyceae</taxon>
        <taxon>Charales</taxon>
        <taxon>Characeae</taxon>
        <taxon>Chara</taxon>
    </lineage>
</organism>
<dbReference type="GO" id="GO:0000338">
    <property type="term" value="P:protein deneddylation"/>
    <property type="evidence" value="ECO:0007669"/>
    <property type="project" value="TreeGrafter"/>
</dbReference>
<name>A0A388L2K9_CHABU</name>
<sequence>MRTTEEKKNVGDDSVAEVTIDSNQEKTISTKQENPERSKVETQKVDKGASHTEKRPQATTREDGGEVHMMTMKAISERWEHLSQKDPWYNRMYLAATRGTIRSADLGQGESCGKMTQANKDNNASSSSDEFEVVDETNIYSLMWKGKREKIRLAEADVMCLAVGKWLNDNVMDMYLISIYEEQLQGKDTAAVNVCTTFWHPEVLANQKVDTVKRGWELRVKSWTTKIHRLCKDLEVAPVVLIPINHKHHWILLIMLNVREFWTDCTCPDAIIVDSCDGYATPDWRALRTLMWHEYLNDKRRGPDVARQLVDKSWNTCRDVFGRGLIHARFSQRSNREDCGVYVCCMAEELITKLAHPPTENGVSKDDILEIVTKMHIDGRIVEHFRRRAVDRIVEYEDIASSLKQVQETHPPARLREKTAVRKEKGKFQRGQHEKSKTSPLLKSHADRAAVTTSWKANRSDFNKRQRESVPASPASTKNRMRQDRSPPQAPKKRSCAEGVEVQPRHNITNAKRRRIIEGEEEGQETIDLRGSEGVEVVNTEKRHESRDTAGQTQRSDAKVSKLDTAGQTQNSDPYDETNDGEGRNKGTCDEGQSYGEDASKEEEDSEKGYNNTEDSDGEVKEEEDISRSSIREERCSEDNTQNTSRKTQGGRSHGRRHDSNANKQLVLKEKAIEGRKYAMYEKNKNI</sequence>
<protein>
    <recommendedName>
        <fullName evidence="6">Ubiquitin-like protease family profile domain-containing protein</fullName>
    </recommendedName>
</protein>
<feature type="compositionally biased region" description="Basic and acidic residues" evidence="5">
    <location>
        <begin position="414"/>
        <end position="437"/>
    </location>
</feature>
<feature type="compositionally biased region" description="Polar residues" evidence="5">
    <location>
        <begin position="20"/>
        <end position="32"/>
    </location>
</feature>
<evidence type="ECO:0000313" key="8">
    <source>
        <dbReference type="Proteomes" id="UP000265515"/>
    </source>
</evidence>
<feature type="region of interest" description="Disordered" evidence="5">
    <location>
        <begin position="405"/>
        <end position="669"/>
    </location>
</feature>
<feature type="compositionally biased region" description="Basic and acidic residues" evidence="5">
    <location>
        <begin position="626"/>
        <end position="638"/>
    </location>
</feature>
<feature type="domain" description="Ubiquitin-like protease family profile" evidence="6">
    <location>
        <begin position="151"/>
        <end position="350"/>
    </location>
</feature>
<feature type="region of interest" description="Disordered" evidence="5">
    <location>
        <begin position="1"/>
        <end position="66"/>
    </location>
</feature>
<feature type="compositionally biased region" description="Polar residues" evidence="5">
    <location>
        <begin position="640"/>
        <end position="651"/>
    </location>
</feature>
<comment type="caution">
    <text evidence="7">The sequence shown here is derived from an EMBL/GenBank/DDBJ whole genome shotgun (WGS) entry which is preliminary data.</text>
</comment>
<evidence type="ECO:0000256" key="4">
    <source>
        <dbReference type="ARBA" id="ARBA00022807"/>
    </source>
</evidence>
<comment type="similarity">
    <text evidence="1">Belongs to the peptidase C48 family.</text>
</comment>
<reference evidence="7 8" key="1">
    <citation type="journal article" date="2018" name="Cell">
        <title>The Chara Genome: Secondary Complexity and Implications for Plant Terrestrialization.</title>
        <authorList>
            <person name="Nishiyama T."/>
            <person name="Sakayama H."/>
            <person name="Vries J.D."/>
            <person name="Buschmann H."/>
            <person name="Saint-Marcoux D."/>
            <person name="Ullrich K.K."/>
            <person name="Haas F.B."/>
            <person name="Vanderstraeten L."/>
            <person name="Becker D."/>
            <person name="Lang D."/>
            <person name="Vosolsobe S."/>
            <person name="Rombauts S."/>
            <person name="Wilhelmsson P.K.I."/>
            <person name="Janitza P."/>
            <person name="Kern R."/>
            <person name="Heyl A."/>
            <person name="Rumpler F."/>
            <person name="Villalobos L.I.A.C."/>
            <person name="Clay J.M."/>
            <person name="Skokan R."/>
            <person name="Toyoda A."/>
            <person name="Suzuki Y."/>
            <person name="Kagoshima H."/>
            <person name="Schijlen E."/>
            <person name="Tajeshwar N."/>
            <person name="Catarino B."/>
            <person name="Hetherington A.J."/>
            <person name="Saltykova A."/>
            <person name="Bonnot C."/>
            <person name="Breuninger H."/>
            <person name="Symeonidi A."/>
            <person name="Radhakrishnan G.V."/>
            <person name="Van Nieuwerburgh F."/>
            <person name="Deforce D."/>
            <person name="Chang C."/>
            <person name="Karol K.G."/>
            <person name="Hedrich R."/>
            <person name="Ulvskov P."/>
            <person name="Glockner G."/>
            <person name="Delwiche C.F."/>
            <person name="Petrasek J."/>
            <person name="Van de Peer Y."/>
            <person name="Friml J."/>
            <person name="Beilby M."/>
            <person name="Dolan L."/>
            <person name="Kohara Y."/>
            <person name="Sugano S."/>
            <person name="Fujiyama A."/>
            <person name="Delaux P.-M."/>
            <person name="Quint M."/>
            <person name="TheiBen G."/>
            <person name="Hagemann M."/>
            <person name="Harholt J."/>
            <person name="Dunand C."/>
            <person name="Zachgo S."/>
            <person name="Langdale J."/>
            <person name="Maumus F."/>
            <person name="Straeten D.V.D."/>
            <person name="Gould S.B."/>
            <person name="Rensing S.A."/>
        </authorList>
    </citation>
    <scope>NUCLEOTIDE SEQUENCE [LARGE SCALE GENOMIC DNA]</scope>
    <source>
        <strain evidence="7 8">S276</strain>
    </source>
</reference>
<keyword evidence="2" id="KW-0645">Protease</keyword>
<dbReference type="PANTHER" id="PTHR46468">
    <property type="entry name" value="SENTRIN-SPECIFIC PROTEASE 8"/>
    <property type="match status" value="1"/>
</dbReference>